<dbReference type="PANTHER" id="PTHR43318:SF1">
    <property type="entry name" value="POLYSACCHARIDE BIOSYNTHESIS PROTEIN EPSC-RELATED"/>
    <property type="match status" value="1"/>
</dbReference>
<dbReference type="OrthoDB" id="9803111at2"/>
<dbReference type="HOGENOM" id="CLU_013560_5_2_12"/>
<evidence type="ECO:0000256" key="1">
    <source>
        <dbReference type="ARBA" id="ARBA00007430"/>
    </source>
</evidence>
<dbReference type="InterPro" id="IPR051203">
    <property type="entry name" value="Polysaccharide_Synthase-Rel"/>
</dbReference>
<dbReference type="SUPFAM" id="SSF51735">
    <property type="entry name" value="NAD(P)-binding Rossmann-fold domains"/>
    <property type="match status" value="2"/>
</dbReference>
<organism evidence="3 4">
    <name type="scientific">Treponema primitia (strain ATCC BAA-887 / DSM 12427 / ZAS-2)</name>
    <dbReference type="NCBI Taxonomy" id="545694"/>
    <lineage>
        <taxon>Bacteria</taxon>
        <taxon>Pseudomonadati</taxon>
        <taxon>Spirochaetota</taxon>
        <taxon>Spirochaetia</taxon>
        <taxon>Spirochaetales</taxon>
        <taxon>Treponemataceae</taxon>
        <taxon>Treponema</taxon>
    </lineage>
</organism>
<comment type="similarity">
    <text evidence="1">Belongs to the polysaccharide synthase family.</text>
</comment>
<evidence type="ECO:0000259" key="2">
    <source>
        <dbReference type="Pfam" id="PF02719"/>
    </source>
</evidence>
<dbReference type="eggNOG" id="COG1086">
    <property type="taxonomic scope" value="Bacteria"/>
</dbReference>
<feature type="domain" description="Polysaccharide biosynthesis protein CapD-like" evidence="2">
    <location>
        <begin position="149"/>
        <end position="437"/>
    </location>
</feature>
<dbReference type="Pfam" id="PF02719">
    <property type="entry name" value="Polysacc_synt_2"/>
    <property type="match status" value="1"/>
</dbReference>
<accession>F5YHV0</accession>
<sequence>MATKKSGRLYIIGAGFAGQALANEIKTKAIFGELVAFLDDDPEVMGRKIDGIPVLGPIKDVARLLRMNPADEAIIAMPGASREYIKEIYGILKRAGFERIRILPGMSQSIEGDARLIQTRSIDPQDLLGRTPVAVNIRQSLAYLRGKRVLVTGAGGSIGSELCRQLLSGGVSRLYLLGHGENSIYQIDRELRLLQEEGVGEKTTLIPIIGDLKDRDYMHFLLARLKADVIFHAAAYKHVPMMEENPVAVIENNFFGTDNLISAARSNGVKRFVLITTDKAVNPVSVYGASKYLCERLVLDAAKKAGLNYMVVRFGNVLGSRGSIMPLFQKQIEKGGPVTITHPEMRRYFMTIPEACSLVLKAGGVGENGKLYLLDMGEPVRIRDMAEQMIRFYGFEPEEDIKIEYIGLRPGERLDEDLWGRDEIPVDTEFKRILRVERKQPVNPDPAFPSPALADEIPAEELLEKLRPIVHFDPEQPTHYRDAVLLRDVLEEVIPSLMPARALAPQGKVYGY</sequence>
<dbReference type="KEGG" id="tpi:TREPR_2356"/>
<dbReference type="AlphaFoldDB" id="F5YHV0"/>
<dbReference type="Proteomes" id="UP000009223">
    <property type="component" value="Chromosome"/>
</dbReference>
<dbReference type="RefSeq" id="WP_015707847.1">
    <property type="nucleotide sequence ID" value="NC_015578.1"/>
</dbReference>
<reference evidence="3 4" key="2">
    <citation type="journal article" date="2011" name="ISME J.">
        <title>RNA-seq reveals cooperative metabolic interactions between two termite-gut spirochete species in co-culture.</title>
        <authorList>
            <person name="Rosenthal A.Z."/>
            <person name="Matson E.G."/>
            <person name="Eldar A."/>
            <person name="Leadbetter J.R."/>
        </authorList>
    </citation>
    <scope>NUCLEOTIDE SEQUENCE [LARGE SCALE GENOMIC DNA]</scope>
    <source>
        <strain evidence="4">ATCC BAA-887 / DSM 12427 / ZAS-2</strain>
    </source>
</reference>
<proteinExistence type="inferred from homology"/>
<protein>
    <submittedName>
        <fullName evidence="3">Capsular polysaccharide biosynthesis protein</fullName>
    </submittedName>
</protein>
<dbReference type="Gene3D" id="3.40.50.720">
    <property type="entry name" value="NAD(P)-binding Rossmann-like Domain"/>
    <property type="match status" value="2"/>
</dbReference>
<dbReference type="InterPro" id="IPR003869">
    <property type="entry name" value="Polysac_CapD-like"/>
</dbReference>
<name>F5YHV0_TREPZ</name>
<dbReference type="EMBL" id="CP001843">
    <property type="protein sequence ID" value="AEF84828.1"/>
    <property type="molecule type" value="Genomic_DNA"/>
</dbReference>
<dbReference type="CDD" id="cd05237">
    <property type="entry name" value="UDP_invert_4-6DH_SDR_e"/>
    <property type="match status" value="1"/>
</dbReference>
<evidence type="ECO:0000313" key="3">
    <source>
        <dbReference type="EMBL" id="AEF84828.1"/>
    </source>
</evidence>
<keyword evidence="4" id="KW-1185">Reference proteome</keyword>
<gene>
    <name evidence="3" type="ordered locus">TREPR_2356</name>
</gene>
<evidence type="ECO:0000313" key="4">
    <source>
        <dbReference type="Proteomes" id="UP000009223"/>
    </source>
</evidence>
<dbReference type="PANTHER" id="PTHR43318">
    <property type="entry name" value="UDP-N-ACETYLGLUCOSAMINE 4,6-DEHYDRATASE"/>
    <property type="match status" value="1"/>
</dbReference>
<dbReference type="InterPro" id="IPR036291">
    <property type="entry name" value="NAD(P)-bd_dom_sf"/>
</dbReference>
<dbReference type="STRING" id="545694.TREPR_2356"/>
<dbReference type="Pfam" id="PF13727">
    <property type="entry name" value="CoA_binding_3"/>
    <property type="match status" value="1"/>
</dbReference>
<reference evidence="4" key="1">
    <citation type="submission" date="2009-12" db="EMBL/GenBank/DDBJ databases">
        <title>Complete sequence of Treponema primitia strain ZAS-2.</title>
        <authorList>
            <person name="Tetu S.G."/>
            <person name="Matson E."/>
            <person name="Ren Q."/>
            <person name="Seshadri R."/>
            <person name="Elbourne L."/>
            <person name="Hassan K.A."/>
            <person name="Durkin A."/>
            <person name="Radune D."/>
            <person name="Mohamoud Y."/>
            <person name="Shay R."/>
            <person name="Jin S."/>
            <person name="Zhang X."/>
            <person name="Lucey K."/>
            <person name="Ballor N.R."/>
            <person name="Ottesen E."/>
            <person name="Rosenthal R."/>
            <person name="Allen A."/>
            <person name="Leadbetter J.R."/>
            <person name="Paulsen I.T."/>
        </authorList>
    </citation>
    <scope>NUCLEOTIDE SEQUENCE [LARGE SCALE GENOMIC DNA]</scope>
    <source>
        <strain evidence="4">ATCC BAA-887 / DSM 12427 / ZAS-2</strain>
    </source>
</reference>